<dbReference type="InterPro" id="IPR004435">
    <property type="entry name" value="MobB_dom"/>
</dbReference>
<dbReference type="PANTHER" id="PTHR40072">
    <property type="entry name" value="MOLYBDOPTERIN-GUANINE DINUCLEOTIDE BIOSYNTHESIS ADAPTER PROTEIN-RELATED"/>
    <property type="match status" value="1"/>
</dbReference>
<dbReference type="AlphaFoldDB" id="A0A6F8ZJX3"/>
<dbReference type="KEGG" id="hfv:R50_2403"/>
<protein>
    <submittedName>
        <fullName evidence="2">Exonuclease SbcC</fullName>
    </submittedName>
</protein>
<proteinExistence type="predicted"/>
<keyword evidence="2" id="KW-0378">Hydrolase</keyword>
<dbReference type="GO" id="GO:0004527">
    <property type="term" value="F:exonuclease activity"/>
    <property type="evidence" value="ECO:0007669"/>
    <property type="project" value="UniProtKB-KW"/>
</dbReference>
<dbReference type="EMBL" id="LR778114">
    <property type="protein sequence ID" value="CAB1129900.1"/>
    <property type="molecule type" value="Genomic_DNA"/>
</dbReference>
<evidence type="ECO:0000259" key="1">
    <source>
        <dbReference type="Pfam" id="PF03205"/>
    </source>
</evidence>
<organism evidence="2 3">
    <name type="scientific">Candidatus Hydrogenisulfobacillus filiaventi</name>
    <dbReference type="NCBI Taxonomy" id="2707344"/>
    <lineage>
        <taxon>Bacteria</taxon>
        <taxon>Bacillati</taxon>
        <taxon>Bacillota</taxon>
        <taxon>Clostridia</taxon>
        <taxon>Eubacteriales</taxon>
        <taxon>Clostridiales Family XVII. Incertae Sedis</taxon>
        <taxon>Candidatus Hydrogenisulfobacillus</taxon>
    </lineage>
</organism>
<keyword evidence="3" id="KW-1185">Reference proteome</keyword>
<gene>
    <name evidence="2" type="ORF">R50_2403</name>
</gene>
<dbReference type="Gene3D" id="3.40.50.300">
    <property type="entry name" value="P-loop containing nucleotide triphosphate hydrolases"/>
    <property type="match status" value="1"/>
</dbReference>
<dbReference type="GO" id="GO:0006777">
    <property type="term" value="P:Mo-molybdopterin cofactor biosynthetic process"/>
    <property type="evidence" value="ECO:0007669"/>
    <property type="project" value="InterPro"/>
</dbReference>
<name>A0A6F8ZJX3_9FIRM</name>
<dbReference type="Proteomes" id="UP000503399">
    <property type="component" value="Chromosome"/>
</dbReference>
<dbReference type="GO" id="GO:0005525">
    <property type="term" value="F:GTP binding"/>
    <property type="evidence" value="ECO:0007669"/>
    <property type="project" value="InterPro"/>
</dbReference>
<reference evidence="2 3" key="1">
    <citation type="submission" date="2020-02" db="EMBL/GenBank/DDBJ databases">
        <authorList>
            <person name="Hogendoorn C."/>
        </authorList>
    </citation>
    <scope>NUCLEOTIDE SEQUENCE [LARGE SCALE GENOMIC DNA]</scope>
    <source>
        <strain evidence="2">R501</strain>
    </source>
</reference>
<evidence type="ECO:0000313" key="2">
    <source>
        <dbReference type="EMBL" id="CAB1129900.1"/>
    </source>
</evidence>
<accession>A0A6F8ZJX3</accession>
<dbReference type="Pfam" id="PF03205">
    <property type="entry name" value="MobB"/>
    <property type="match status" value="1"/>
</dbReference>
<keyword evidence="2" id="KW-0540">Nuclease</keyword>
<keyword evidence="2" id="KW-0269">Exonuclease</keyword>
<feature type="domain" description="Molybdopterin-guanine dinucleotide biosynthesis protein B (MobB)" evidence="1">
    <location>
        <begin position="3"/>
        <end position="110"/>
    </location>
</feature>
<sequence>MRVLAISGPSGQGKTLLVEALLAAWDHPLPVLKLTHHRLEALFPDHPATDSGRYRQAGAAATVLAGPDGCLLRGPVPGRQLLDALAVLVGPGWLVLEGGRDAPWPQIRVQAEPDRIRATDAVIGPYPWGASQWWQTALPLTPEQARAAAHWIRERAGRLGFPWPPAGRKEERP</sequence>
<dbReference type="InterPro" id="IPR027417">
    <property type="entry name" value="P-loop_NTPase"/>
</dbReference>
<dbReference type="SUPFAM" id="SSF52540">
    <property type="entry name" value="P-loop containing nucleoside triphosphate hydrolases"/>
    <property type="match status" value="1"/>
</dbReference>
<dbReference type="InterPro" id="IPR052539">
    <property type="entry name" value="MGD_biosynthesis_adapter"/>
</dbReference>
<evidence type="ECO:0000313" key="3">
    <source>
        <dbReference type="Proteomes" id="UP000503399"/>
    </source>
</evidence>
<dbReference type="PANTHER" id="PTHR40072:SF1">
    <property type="entry name" value="MOLYBDOPTERIN-GUANINE DINUCLEOTIDE BIOSYNTHESIS ADAPTER PROTEIN"/>
    <property type="match status" value="1"/>
</dbReference>